<dbReference type="InterPro" id="IPR050491">
    <property type="entry name" value="AmpC-like"/>
</dbReference>
<dbReference type="Pfam" id="PF00144">
    <property type="entry name" value="Beta-lactamase"/>
    <property type="match status" value="1"/>
</dbReference>
<dbReference type="RefSeq" id="WP_306885897.1">
    <property type="nucleotide sequence ID" value="NZ_JAUSUL010000002.1"/>
</dbReference>
<evidence type="ECO:0000256" key="1">
    <source>
        <dbReference type="SAM" id="MobiDB-lite"/>
    </source>
</evidence>
<feature type="signal peptide" evidence="2">
    <location>
        <begin position="1"/>
        <end position="30"/>
    </location>
</feature>
<accession>A0AAE3VQU1</accession>
<organism evidence="4 5">
    <name type="scientific">Amorphus orientalis</name>
    <dbReference type="NCBI Taxonomy" id="649198"/>
    <lineage>
        <taxon>Bacteria</taxon>
        <taxon>Pseudomonadati</taxon>
        <taxon>Pseudomonadota</taxon>
        <taxon>Alphaproteobacteria</taxon>
        <taxon>Hyphomicrobiales</taxon>
        <taxon>Amorphaceae</taxon>
        <taxon>Amorphus</taxon>
    </lineage>
</organism>
<sequence>MRARSWCSFTARRLVGLSLILLTAVSQASADDSDTDRILDDLVPRLETYIEHGMAAFDTPGLAVGIVSGDELVYANAFGVRRKGGDPVDTRTVFQIGSTSKAFLATTLAIAVDRGAFRWDDRVVDLDPAFQLMDPWVTREFRVFDIVAQRSGLPPYVNDIYSFLGFDRDEMIRSLRFVEPRTSFRSTFTYTNVTHLEAGRLVARAQDAPDWENALRRDLFEPLGMADSSANATAIETASNHAIGHRWTPDGTIEVPFTDLFPYNLDGAGAINSTVEDMARWLRLQLGNGTFEGRQIVSPENLAATRTARIGVNEKNAYAMGWALQSTPNGEIVWHNGGTLSFGAFVGFLPSRDVGIVVLTNAANVGFPDAVGLWVLDRFLGNPETDYAAETLSAAKAAAENEAGRWAAPSQPSGPPEFPTGTYRNDAMGAVTVTEDGTALAMAFATGAVIKLTPWNDGIFLVTLAPTGRFRSLSDSLGPDPLALATFQPDRTGQRTVLSLMLEDGQTYVFRRDEPAPSDRAGE</sequence>
<feature type="domain" description="Beta-lactamase-related" evidence="3">
    <location>
        <begin position="47"/>
        <end position="365"/>
    </location>
</feature>
<dbReference type="AlphaFoldDB" id="A0AAE3VQU1"/>
<evidence type="ECO:0000259" key="3">
    <source>
        <dbReference type="Pfam" id="PF00144"/>
    </source>
</evidence>
<dbReference type="Proteomes" id="UP001229244">
    <property type="component" value="Unassembled WGS sequence"/>
</dbReference>
<dbReference type="Gene3D" id="3.40.710.10">
    <property type="entry name" value="DD-peptidase/beta-lactamase superfamily"/>
    <property type="match status" value="1"/>
</dbReference>
<dbReference type="PANTHER" id="PTHR46825">
    <property type="entry name" value="D-ALANYL-D-ALANINE-CARBOXYPEPTIDASE/ENDOPEPTIDASE AMPH"/>
    <property type="match status" value="1"/>
</dbReference>
<proteinExistence type="predicted"/>
<dbReference type="SUPFAM" id="SSF56601">
    <property type="entry name" value="beta-lactamase/transpeptidase-like"/>
    <property type="match status" value="1"/>
</dbReference>
<dbReference type="Gene3D" id="2.40.128.600">
    <property type="match status" value="1"/>
</dbReference>
<dbReference type="PANTHER" id="PTHR46825:SF15">
    <property type="entry name" value="BETA-LACTAMASE-RELATED DOMAIN-CONTAINING PROTEIN"/>
    <property type="match status" value="1"/>
</dbReference>
<gene>
    <name evidence="4" type="ORF">J2S73_002528</name>
</gene>
<protein>
    <submittedName>
        <fullName evidence="4">CubicO group peptidase (Beta-lactamase class C family)</fullName>
    </submittedName>
</protein>
<name>A0AAE3VQU1_9HYPH</name>
<keyword evidence="2" id="KW-0732">Signal</keyword>
<reference evidence="4" key="1">
    <citation type="submission" date="2023-07" db="EMBL/GenBank/DDBJ databases">
        <title>Genomic Encyclopedia of Type Strains, Phase IV (KMG-IV): sequencing the most valuable type-strain genomes for metagenomic binning, comparative biology and taxonomic classification.</title>
        <authorList>
            <person name="Goeker M."/>
        </authorList>
    </citation>
    <scope>NUCLEOTIDE SEQUENCE</scope>
    <source>
        <strain evidence="4">DSM 21202</strain>
    </source>
</reference>
<comment type="caution">
    <text evidence="4">The sequence shown here is derived from an EMBL/GenBank/DDBJ whole genome shotgun (WGS) entry which is preliminary data.</text>
</comment>
<feature type="region of interest" description="Disordered" evidence="1">
    <location>
        <begin position="403"/>
        <end position="422"/>
    </location>
</feature>
<evidence type="ECO:0000313" key="4">
    <source>
        <dbReference type="EMBL" id="MDQ0316071.1"/>
    </source>
</evidence>
<dbReference type="InterPro" id="IPR001466">
    <property type="entry name" value="Beta-lactam-related"/>
</dbReference>
<evidence type="ECO:0000313" key="5">
    <source>
        <dbReference type="Proteomes" id="UP001229244"/>
    </source>
</evidence>
<dbReference type="InterPro" id="IPR012338">
    <property type="entry name" value="Beta-lactam/transpept-like"/>
</dbReference>
<keyword evidence="5" id="KW-1185">Reference proteome</keyword>
<feature type="chain" id="PRO_5042072049" evidence="2">
    <location>
        <begin position="31"/>
        <end position="523"/>
    </location>
</feature>
<evidence type="ECO:0000256" key="2">
    <source>
        <dbReference type="SAM" id="SignalP"/>
    </source>
</evidence>
<dbReference type="EMBL" id="JAUSUL010000002">
    <property type="protein sequence ID" value="MDQ0316071.1"/>
    <property type="molecule type" value="Genomic_DNA"/>
</dbReference>